<dbReference type="AlphaFoldDB" id="A0A078M3G8"/>
<dbReference type="GO" id="GO:0003677">
    <property type="term" value="F:DNA binding"/>
    <property type="evidence" value="ECO:0007669"/>
    <property type="project" value="InterPro"/>
</dbReference>
<keyword evidence="3" id="KW-1185">Reference proteome</keyword>
<gene>
    <name evidence="2" type="ORF">BN1048_01080</name>
</gene>
<dbReference type="InterPro" id="IPR029063">
    <property type="entry name" value="SAM-dependent_MTases_sf"/>
</dbReference>
<keyword evidence="2" id="KW-0489">Methyltransferase</keyword>
<organism evidence="2 3">
    <name type="scientific">Jeotgalicoccus saudimassiliensis</name>
    <dbReference type="NCBI Taxonomy" id="1461582"/>
    <lineage>
        <taxon>Bacteria</taxon>
        <taxon>Bacillati</taxon>
        <taxon>Bacillota</taxon>
        <taxon>Bacilli</taxon>
        <taxon>Bacillales</taxon>
        <taxon>Staphylococcaceae</taxon>
        <taxon>Jeotgalicoccus</taxon>
    </lineage>
</organism>
<dbReference type="PANTHER" id="PTHR41313">
    <property type="entry name" value="ADENINE-SPECIFIC METHYLTRANSFERASE"/>
    <property type="match status" value="1"/>
</dbReference>
<name>A0A078M3G8_9STAP</name>
<proteinExistence type="predicted"/>
<dbReference type="GO" id="GO:0008170">
    <property type="term" value="F:N-methyltransferase activity"/>
    <property type="evidence" value="ECO:0007669"/>
    <property type="project" value="InterPro"/>
</dbReference>
<evidence type="ECO:0000259" key="1">
    <source>
        <dbReference type="Pfam" id="PF02384"/>
    </source>
</evidence>
<dbReference type="OrthoDB" id="9788159at2"/>
<feature type="domain" description="DNA methylase adenine-specific" evidence="1">
    <location>
        <begin position="71"/>
        <end position="282"/>
    </location>
</feature>
<dbReference type="InterPro" id="IPR052933">
    <property type="entry name" value="DNA_Protect_Modify"/>
</dbReference>
<keyword evidence="2" id="KW-0808">Transferase</keyword>
<dbReference type="HOGENOM" id="CLU_073534_0_0_9"/>
<dbReference type="PANTHER" id="PTHR41313:SF1">
    <property type="entry name" value="DNA METHYLASE ADENINE-SPECIFIC DOMAIN-CONTAINING PROTEIN"/>
    <property type="match status" value="1"/>
</dbReference>
<dbReference type="Proteomes" id="UP000044136">
    <property type="component" value="Unassembled WGS sequence"/>
</dbReference>
<sequence length="299" mass="33803">MAKTTMEQVYEELIKRIDEIVKNDEKPRLEALAESLLQVNAEGSVSELRKAFQFAYLYQVKEEPVQSNHQLTPDAIGYLVAHIVDLFTEGKEKELLDIGSGTGHLAMTVKEMVDNVNLSGVEVDPALAEINANLCEFLKVPMYIHPQNVIEPSRIPTADVAVGDLPVGYYPLPAQNYKTAFEEGQSYAHLLMLEAGMNLIKDDGIGVFIVPSNMLEENNETIKKYISEDATLLMFMNLPATIFKTEKQRKSIIVLKKGFSPIVNNEVLIGDVPDFKNAQKMQEFLRQLNDWYEQYSRKQ</sequence>
<dbReference type="GO" id="GO:0032259">
    <property type="term" value="P:methylation"/>
    <property type="evidence" value="ECO:0007669"/>
    <property type="project" value="UniProtKB-KW"/>
</dbReference>
<dbReference type="RefSeq" id="WP_035809217.1">
    <property type="nucleotide sequence ID" value="NZ_CCSE01000001.1"/>
</dbReference>
<dbReference type="Pfam" id="PF02384">
    <property type="entry name" value="N6_Mtase"/>
    <property type="match status" value="1"/>
</dbReference>
<dbReference type="eggNOG" id="COG0827">
    <property type="taxonomic scope" value="Bacteria"/>
</dbReference>
<evidence type="ECO:0000313" key="3">
    <source>
        <dbReference type="Proteomes" id="UP000044136"/>
    </source>
</evidence>
<accession>A0A078M3G8</accession>
<dbReference type="Gene3D" id="3.40.50.150">
    <property type="entry name" value="Vaccinia Virus protein VP39"/>
    <property type="match status" value="1"/>
</dbReference>
<protein>
    <submittedName>
        <fullName evidence="2">N-6 DNA Methylase</fullName>
    </submittedName>
</protein>
<reference evidence="2 3" key="1">
    <citation type="submission" date="2014-07" db="EMBL/GenBank/DDBJ databases">
        <authorList>
            <person name="Urmite Genomes Urmite Genomes"/>
        </authorList>
    </citation>
    <scope>NUCLEOTIDE SEQUENCE [LARGE SCALE GENOMIC DNA]</scope>
    <source>
        <strain evidence="2 3">13MG44_air</strain>
    </source>
</reference>
<dbReference type="SUPFAM" id="SSF53335">
    <property type="entry name" value="S-adenosyl-L-methionine-dependent methyltransferases"/>
    <property type="match status" value="1"/>
</dbReference>
<dbReference type="STRING" id="1461582.BN1048_01080"/>
<dbReference type="InterPro" id="IPR003356">
    <property type="entry name" value="DNA_methylase_A-5"/>
</dbReference>
<evidence type="ECO:0000313" key="2">
    <source>
        <dbReference type="EMBL" id="CEA00780.1"/>
    </source>
</evidence>
<dbReference type="EMBL" id="CCSE01000001">
    <property type="protein sequence ID" value="CEA00780.1"/>
    <property type="molecule type" value="Genomic_DNA"/>
</dbReference>